<dbReference type="Proteomes" id="UP001318040">
    <property type="component" value="Chromosome 1"/>
</dbReference>
<dbReference type="RefSeq" id="XP_032826560.1">
    <property type="nucleotide sequence ID" value="XM_032970669.1"/>
</dbReference>
<keyword evidence="2" id="KW-1185">Reference proteome</keyword>
<gene>
    <name evidence="3 4 5 6 7 8 9 10 11" type="primary">LOC116951705</name>
</gene>
<evidence type="ECO:0000313" key="5">
    <source>
        <dbReference type="RefSeq" id="XP_032826560.1"/>
    </source>
</evidence>
<evidence type="ECO:0000313" key="3">
    <source>
        <dbReference type="RefSeq" id="XP_032826427.1"/>
    </source>
</evidence>
<dbReference type="KEGG" id="pmrn:116951705"/>
<evidence type="ECO:0000313" key="10">
    <source>
        <dbReference type="RefSeq" id="XP_032826991.1"/>
    </source>
</evidence>
<protein>
    <submittedName>
        <fullName evidence="3 4">Histone-lysine N-methyltransferase ASH1L-like</fullName>
    </submittedName>
</protein>
<name>A0AAJ7TZK1_PETMA</name>
<evidence type="ECO:0000256" key="1">
    <source>
        <dbReference type="SAM" id="MobiDB-lite"/>
    </source>
</evidence>
<feature type="compositionally biased region" description="Basic and acidic residues" evidence="1">
    <location>
        <begin position="810"/>
        <end position="823"/>
    </location>
</feature>
<dbReference type="RefSeq" id="XP_032826735.1">
    <property type="nucleotide sequence ID" value="XM_032970844.1"/>
</dbReference>
<proteinExistence type="predicted"/>
<feature type="region of interest" description="Disordered" evidence="1">
    <location>
        <begin position="766"/>
        <end position="846"/>
    </location>
</feature>
<dbReference type="RefSeq" id="XP_032826825.1">
    <property type="nucleotide sequence ID" value="XM_032970934.1"/>
</dbReference>
<feature type="region of interest" description="Disordered" evidence="1">
    <location>
        <begin position="1023"/>
        <end position="1044"/>
    </location>
</feature>
<organism evidence="2 11">
    <name type="scientific">Petromyzon marinus</name>
    <name type="common">Sea lamprey</name>
    <dbReference type="NCBI Taxonomy" id="7757"/>
    <lineage>
        <taxon>Eukaryota</taxon>
        <taxon>Metazoa</taxon>
        <taxon>Chordata</taxon>
        <taxon>Craniata</taxon>
        <taxon>Vertebrata</taxon>
        <taxon>Cyclostomata</taxon>
        <taxon>Hyperoartia</taxon>
        <taxon>Petromyzontiformes</taxon>
        <taxon>Petromyzontidae</taxon>
        <taxon>Petromyzon</taxon>
    </lineage>
</organism>
<dbReference type="RefSeq" id="XP_032826427.1">
    <property type="nucleotide sequence ID" value="XM_032970536.1"/>
</dbReference>
<evidence type="ECO:0000313" key="11">
    <source>
        <dbReference type="RefSeq" id="XP_032827068.1"/>
    </source>
</evidence>
<dbReference type="RefSeq" id="XP_032827068.1">
    <property type="nucleotide sequence ID" value="XM_032971177.1"/>
</dbReference>
<evidence type="ECO:0000313" key="6">
    <source>
        <dbReference type="RefSeq" id="XP_032826646.1"/>
    </source>
</evidence>
<accession>A0AAJ7TZK1</accession>
<sequence length="1371" mass="151473">MSVDVSLSAFHHMPLQSKSKIPEADSMSFCIEENNQHACESKQSGDFVIEETAEATHFERHNVLVHDVSERREMVCKEINKVESNTFIDSNEFEVSKKTTSIALCSQLQEDVMGLEPVCQGLQKQCVDHSQDDSSELVVNNAKASLSSVLGLDDSVDSDTCSVDGHRQEESLLLLACVMTAQDCPALRDIPGTHSATVPIEVEPVVEISETVAETAGQVQMKTSVNFGCKAYAHNFTPDVINAEREHAGSSRHAQTKLDTRSGILAKPAATQDATDRELVVSNAKLKPRSPIYRRAEARRNSALKASAKDGSWKRFGPLIRQTSYTQSQCASALTRKDRLRKVTVHRKVTRRAKALDDLETSLTSADSKVIQNTKYPSSVNSPTGSSKCVTGVHKLPRRNKHSNSTVLQNDVSDCSAFPAATNRGVNTSFDMNSVSPEKRKCYTQTEENTTSVENPVVTGSLKEAVISSMNRKPKSNHLFLRTNPSVNACKSSSFTVKERGNSNKRNQTLAKNTIPSPACAIRSANATPHHSSSCHTGYRVSRPVSKCDRKGRFEERSLDAERAAPLQKRGFAALEKEREPYLRALSDRESIGNINKMKSMKRKRALSQILSNTTAAYPGEMQTQLLGSTSSTVIDSKMYFQLNVSKKGTLYIGKKRGHKRKDCTSACVDNSHTTKAKKDLGRALSDSRVCLSAEYMGGIPIPSDSVTPKDVSSATSGAWDLAKPAMEKRGERFPRHIGTSPHRRCMPRSGVAMVREAAVTSTCRGSVASSDGGVSADNNGLPGRIERRRGVNKRSPEQQAHSAPVVCPDVKRVPAHNVEHPRTIRTTGSQPKTKKQKRNDDHLRHLSQRVPDFRTDLRGLLVKFTKFEISHKVHSCIPADVLPSMFKLNFMTICLSPAPVDCAARTVDQENSVEFQQLRNSQSSVSSSSTISSYDAGYYSNVDFRLQSSRYMPSTRGPGCDGQLFTPKYSPIVFSHPFPDPIGKDLHHQATTVKSTLQNVQIQQCHQATASSHCRSYKSCSSVSTDSKLPKPPSTHKHKQGQNLAEFSKARDAQCLMGQCFPVGRPPEGAFPRERHLNHSVLWQHKGNSVGEKCRKSPKTLPGIVSNAQHMHAQSSKTSEYSGDKPHVRATNTLRWSKNGPSNDSVLEAIDACIYKYSLSANAAKTLRKDESVCCRKTPKKTDFVDNVSKQWSSSHCSNSTAQFKYGRKHNKGWERKQRCNEFPSDASRGDKPINWQCKGTPSQKMASNDGHRSNTRRRSQRSINTILGGERNRHLACNDVDVSEENGSRGRPHKEAPAEHPDCHRTVEKANRPTPETLTVAPDPDTVSDAIESVLKRLCQHRNDTTRRKSQWSKTAHIINMAISGAEYV</sequence>
<reference evidence="2" key="2">
    <citation type="submission" date="2025-05" db="UniProtKB">
        <authorList>
            <consortium name="RefSeq"/>
        </authorList>
    </citation>
    <scope>NUCLEOTIDE SEQUENCE [LARGE SCALE GENOMIC DNA]</scope>
    <source>
        <tissue evidence="5">Sperm</tissue>
    </source>
</reference>
<evidence type="ECO:0000313" key="7">
    <source>
        <dbReference type="RefSeq" id="XP_032826735.1"/>
    </source>
</evidence>
<feature type="compositionally biased region" description="Polar residues" evidence="1">
    <location>
        <begin position="1239"/>
        <end position="1248"/>
    </location>
</feature>
<dbReference type="RefSeq" id="XP_032826991.1">
    <property type="nucleotide sequence ID" value="XM_032971100.1"/>
</dbReference>
<dbReference type="RefSeq" id="XP_032826475.1">
    <property type="nucleotide sequence ID" value="XM_032970584.1"/>
</dbReference>
<evidence type="ECO:0000313" key="8">
    <source>
        <dbReference type="RefSeq" id="XP_032826825.1"/>
    </source>
</evidence>
<reference evidence="3 4" key="1">
    <citation type="submission" date="2025-04" db="UniProtKB">
        <authorList>
            <consortium name="RefSeq"/>
        </authorList>
    </citation>
    <scope>IDENTIFICATION</scope>
    <source>
        <tissue evidence="3 4">Sperm</tissue>
    </source>
</reference>
<dbReference type="RefSeq" id="XP_032826900.1">
    <property type="nucleotide sequence ID" value="XM_032971009.1"/>
</dbReference>
<evidence type="ECO:0000313" key="9">
    <source>
        <dbReference type="RefSeq" id="XP_032826900.1"/>
    </source>
</evidence>
<feature type="compositionally biased region" description="Basic and acidic residues" evidence="1">
    <location>
        <begin position="1295"/>
        <end position="1313"/>
    </location>
</feature>
<evidence type="ECO:0000313" key="4">
    <source>
        <dbReference type="RefSeq" id="XP_032826475.1"/>
    </source>
</evidence>
<dbReference type="RefSeq" id="XP_032826646.1">
    <property type="nucleotide sequence ID" value="XM_032970755.1"/>
</dbReference>
<evidence type="ECO:0000313" key="2">
    <source>
        <dbReference type="Proteomes" id="UP001318040"/>
    </source>
</evidence>
<feature type="compositionally biased region" description="Low complexity" evidence="1">
    <location>
        <begin position="766"/>
        <end position="778"/>
    </location>
</feature>
<feature type="region of interest" description="Disordered" evidence="1">
    <location>
        <begin position="1222"/>
        <end position="1326"/>
    </location>
</feature>